<gene>
    <name evidence="2" type="ORF">GCM10007380_28830</name>
</gene>
<dbReference type="SUPFAM" id="SSF53335">
    <property type="entry name" value="S-adenosyl-L-methionine-dependent methyltransferases"/>
    <property type="match status" value="1"/>
</dbReference>
<keyword evidence="3" id="KW-1185">Reference proteome</keyword>
<dbReference type="EMBL" id="BMHB01000001">
    <property type="protein sequence ID" value="GGI15607.1"/>
    <property type="molecule type" value="Genomic_DNA"/>
</dbReference>
<organism evidence="2 3">
    <name type="scientific">Gottfriedia solisilvae</name>
    <dbReference type="NCBI Taxonomy" id="1516104"/>
    <lineage>
        <taxon>Bacteria</taxon>
        <taxon>Bacillati</taxon>
        <taxon>Bacillota</taxon>
        <taxon>Bacilli</taxon>
        <taxon>Bacillales</taxon>
        <taxon>Bacillaceae</taxon>
        <taxon>Gottfriedia</taxon>
    </lineage>
</organism>
<dbReference type="InterPro" id="IPR029063">
    <property type="entry name" value="SAM-dependent_MTases_sf"/>
</dbReference>
<dbReference type="GO" id="GO:0008757">
    <property type="term" value="F:S-adenosylmethionine-dependent methyltransferase activity"/>
    <property type="evidence" value="ECO:0007669"/>
    <property type="project" value="InterPro"/>
</dbReference>
<sequence>MKKQVIESFNQLSVAYENTVDHESPYNTHYERPAMMLELEKNLENYQILDAGCAAGWYTDALLKRGAAVTAIDISLSMVEAAKRRVGNKANILCHDLEETLPFQNETFHIIISSLTLHYIKDWDSVFTEFKRVLKPNGILLFSVHHPFSDYTIFKSENYFSKELLSDLWTKAGKDIEVVFYRRPLLEIIQSTVNHFTLSSLIEPQPIPELKNINPKAYLTLSREPRFLMIKAVKNNG</sequence>
<evidence type="ECO:0000313" key="2">
    <source>
        <dbReference type="EMBL" id="GGI15607.1"/>
    </source>
</evidence>
<accession>A0A8J3EZT0</accession>
<evidence type="ECO:0000259" key="1">
    <source>
        <dbReference type="Pfam" id="PF08241"/>
    </source>
</evidence>
<keyword evidence="2" id="KW-0489">Methyltransferase</keyword>
<protein>
    <submittedName>
        <fullName evidence="2">Ubiquinone biosynthesis methyltransferase UbiE</fullName>
    </submittedName>
</protein>
<dbReference type="OrthoDB" id="9791837at2"/>
<dbReference type="PANTHER" id="PTHR43861">
    <property type="entry name" value="TRANS-ACONITATE 2-METHYLTRANSFERASE-RELATED"/>
    <property type="match status" value="1"/>
</dbReference>
<reference evidence="3" key="1">
    <citation type="journal article" date="2019" name="Int. J. Syst. Evol. Microbiol.">
        <title>The Global Catalogue of Microorganisms (GCM) 10K type strain sequencing project: providing services to taxonomists for standard genome sequencing and annotation.</title>
        <authorList>
            <consortium name="The Broad Institute Genomics Platform"/>
            <consortium name="The Broad Institute Genome Sequencing Center for Infectious Disease"/>
            <person name="Wu L."/>
            <person name="Ma J."/>
        </authorList>
    </citation>
    <scope>NUCLEOTIDE SEQUENCE [LARGE SCALE GENOMIC DNA]</scope>
    <source>
        <strain evidence="3">CGMCC 1.14993</strain>
    </source>
</reference>
<dbReference type="InterPro" id="IPR013216">
    <property type="entry name" value="Methyltransf_11"/>
</dbReference>
<dbReference type="Pfam" id="PF08241">
    <property type="entry name" value="Methyltransf_11"/>
    <property type="match status" value="1"/>
</dbReference>
<dbReference type="Gene3D" id="3.40.50.150">
    <property type="entry name" value="Vaccinia Virus protein VP39"/>
    <property type="match status" value="1"/>
</dbReference>
<dbReference type="Proteomes" id="UP000626244">
    <property type="component" value="Unassembled WGS sequence"/>
</dbReference>
<evidence type="ECO:0000313" key="3">
    <source>
        <dbReference type="Proteomes" id="UP000626244"/>
    </source>
</evidence>
<name>A0A8J3EZT0_9BACI</name>
<dbReference type="RefSeq" id="WP_087999687.1">
    <property type="nucleotide sequence ID" value="NZ_BMHB01000001.1"/>
</dbReference>
<keyword evidence="2" id="KW-0808">Transferase</keyword>
<dbReference type="CDD" id="cd02440">
    <property type="entry name" value="AdoMet_MTases"/>
    <property type="match status" value="1"/>
</dbReference>
<dbReference type="GO" id="GO:0032259">
    <property type="term" value="P:methylation"/>
    <property type="evidence" value="ECO:0007669"/>
    <property type="project" value="UniProtKB-KW"/>
</dbReference>
<dbReference type="AlphaFoldDB" id="A0A8J3EZT0"/>
<feature type="domain" description="Methyltransferase type 11" evidence="1">
    <location>
        <begin position="49"/>
        <end position="142"/>
    </location>
</feature>
<comment type="caution">
    <text evidence="2">The sequence shown here is derived from an EMBL/GenBank/DDBJ whole genome shotgun (WGS) entry which is preliminary data.</text>
</comment>
<proteinExistence type="predicted"/>
<keyword evidence="2" id="KW-0830">Ubiquinone</keyword>